<evidence type="ECO:0000313" key="2">
    <source>
        <dbReference type="EMBL" id="QNL99128.1"/>
    </source>
</evidence>
<dbReference type="RefSeq" id="WP_021986435.1">
    <property type="nucleotide sequence ID" value="NZ_CP060632.1"/>
</dbReference>
<dbReference type="CDD" id="cd00093">
    <property type="entry name" value="HTH_XRE"/>
    <property type="match status" value="1"/>
</dbReference>
<sequence length="70" mass="7928">MKIRSVEELGEAIRTRRKELHYTQAFLAEFTGFSVSFISDVERGKATAEIGKTLQLLMILGLDLSVERRA</sequence>
<organism evidence="2 3">
    <name type="scientific">Wujia chipingensis</name>
    <dbReference type="NCBI Taxonomy" id="2763670"/>
    <lineage>
        <taxon>Bacteria</taxon>
        <taxon>Bacillati</taxon>
        <taxon>Bacillota</taxon>
        <taxon>Clostridia</taxon>
        <taxon>Lachnospirales</taxon>
        <taxon>Lachnospiraceae</taxon>
        <taxon>Wujia</taxon>
    </lineage>
</organism>
<dbReference type="Proteomes" id="UP000515819">
    <property type="component" value="Chromosome"/>
</dbReference>
<proteinExistence type="predicted"/>
<reference evidence="2 3" key="1">
    <citation type="submission" date="2020-08" db="EMBL/GenBank/DDBJ databases">
        <authorList>
            <person name="Liu C."/>
            <person name="Sun Q."/>
        </authorList>
    </citation>
    <scope>NUCLEOTIDE SEQUENCE [LARGE SCALE GENOMIC DNA]</scope>
    <source>
        <strain evidence="2 3">NSJ-4</strain>
    </source>
</reference>
<keyword evidence="3" id="KW-1185">Reference proteome</keyword>
<dbReference type="SMART" id="SM00530">
    <property type="entry name" value="HTH_XRE"/>
    <property type="match status" value="1"/>
</dbReference>
<protein>
    <submittedName>
        <fullName evidence="2">Helix-turn-helix transcriptional regulator</fullName>
    </submittedName>
</protein>
<dbReference type="Pfam" id="PF01381">
    <property type="entry name" value="HTH_3"/>
    <property type="match status" value="1"/>
</dbReference>
<dbReference type="InterPro" id="IPR001387">
    <property type="entry name" value="Cro/C1-type_HTH"/>
</dbReference>
<dbReference type="KEGG" id="wcp:H9Q76_10350"/>
<accession>A0A7G9FKP7</accession>
<dbReference type="PROSITE" id="PS50943">
    <property type="entry name" value="HTH_CROC1"/>
    <property type="match status" value="1"/>
</dbReference>
<dbReference type="GO" id="GO:0003677">
    <property type="term" value="F:DNA binding"/>
    <property type="evidence" value="ECO:0007669"/>
    <property type="project" value="InterPro"/>
</dbReference>
<dbReference type="SUPFAM" id="SSF47413">
    <property type="entry name" value="lambda repressor-like DNA-binding domains"/>
    <property type="match status" value="1"/>
</dbReference>
<dbReference type="EMBL" id="CP060632">
    <property type="protein sequence ID" value="QNL99128.1"/>
    <property type="molecule type" value="Genomic_DNA"/>
</dbReference>
<dbReference type="InterPro" id="IPR010982">
    <property type="entry name" value="Lambda_DNA-bd_dom_sf"/>
</dbReference>
<gene>
    <name evidence="2" type="ORF">H9Q76_10350</name>
</gene>
<name>A0A7G9FKP7_9FIRM</name>
<dbReference type="Gene3D" id="1.10.260.40">
    <property type="entry name" value="lambda repressor-like DNA-binding domains"/>
    <property type="match status" value="1"/>
</dbReference>
<feature type="domain" description="HTH cro/C1-type" evidence="1">
    <location>
        <begin position="13"/>
        <end position="68"/>
    </location>
</feature>
<evidence type="ECO:0000313" key="3">
    <source>
        <dbReference type="Proteomes" id="UP000515819"/>
    </source>
</evidence>
<evidence type="ECO:0000259" key="1">
    <source>
        <dbReference type="PROSITE" id="PS50943"/>
    </source>
</evidence>
<dbReference type="AlphaFoldDB" id="A0A7G9FKP7"/>